<dbReference type="AlphaFoldDB" id="A0A6V8KIF6"/>
<dbReference type="Proteomes" id="UP000482800">
    <property type="component" value="Unassembled WGS sequence"/>
</dbReference>
<dbReference type="EMBL" id="BLPF01000004">
    <property type="protein sequence ID" value="GFJ84983.1"/>
    <property type="molecule type" value="Genomic_DNA"/>
</dbReference>
<comment type="caution">
    <text evidence="2">The sequence shown here is derived from an EMBL/GenBank/DDBJ whole genome shotgun (WGS) entry which is preliminary data.</text>
</comment>
<evidence type="ECO:0000313" key="3">
    <source>
        <dbReference type="Proteomes" id="UP000482800"/>
    </source>
</evidence>
<accession>A0A6V8KIF6</accession>
<organism evidence="2 3">
    <name type="scientific">Phytohabitans houttuyneae</name>
    <dbReference type="NCBI Taxonomy" id="1076126"/>
    <lineage>
        <taxon>Bacteria</taxon>
        <taxon>Bacillati</taxon>
        <taxon>Actinomycetota</taxon>
        <taxon>Actinomycetes</taxon>
        <taxon>Micromonosporales</taxon>
        <taxon>Micromonosporaceae</taxon>
    </lineage>
</organism>
<keyword evidence="3" id="KW-1185">Reference proteome</keyword>
<name>A0A6V8KIF6_9ACTN</name>
<sequence length="176" mass="19985">MRLVTAVERDLLLAVCKSEAVHLELRDFYSVAGDAERFDKFKKLGYRDLKAEAADVRPWTDLIRSVTQDSRTVRRARVVSEPVTEYIRYEWAGTAHIVAAGEDVRWLPRRLASNIALPGNDFWLFDDETLLFTVFNGVGDVAERQLTTDPAAVQLCRTAFEAVWALATPHSEYKPL</sequence>
<evidence type="ECO:0000259" key="1">
    <source>
        <dbReference type="Pfam" id="PF21806"/>
    </source>
</evidence>
<feature type="domain" description="DUF6879" evidence="1">
    <location>
        <begin position="12"/>
        <end position="174"/>
    </location>
</feature>
<reference evidence="2 3" key="2">
    <citation type="submission" date="2020-03" db="EMBL/GenBank/DDBJ databases">
        <authorList>
            <person name="Ichikawa N."/>
            <person name="Kimura A."/>
            <person name="Kitahashi Y."/>
            <person name="Uohara A."/>
        </authorList>
    </citation>
    <scope>NUCLEOTIDE SEQUENCE [LARGE SCALE GENOMIC DNA]</scope>
    <source>
        <strain evidence="2 3">NBRC 108639</strain>
    </source>
</reference>
<dbReference type="RefSeq" id="WP_218579584.1">
    <property type="nucleotide sequence ID" value="NZ_BAABGO010000063.1"/>
</dbReference>
<reference evidence="2 3" key="1">
    <citation type="submission" date="2020-03" db="EMBL/GenBank/DDBJ databases">
        <title>Whole genome shotgun sequence of Phytohabitans houttuyneae NBRC 108639.</title>
        <authorList>
            <person name="Komaki H."/>
            <person name="Tamura T."/>
        </authorList>
    </citation>
    <scope>NUCLEOTIDE SEQUENCE [LARGE SCALE GENOMIC DNA]</scope>
    <source>
        <strain evidence="2 3">NBRC 108639</strain>
    </source>
</reference>
<proteinExistence type="predicted"/>
<dbReference type="Pfam" id="PF21806">
    <property type="entry name" value="DUF6879"/>
    <property type="match status" value="1"/>
</dbReference>
<dbReference type="InterPro" id="IPR049244">
    <property type="entry name" value="DUF6879"/>
</dbReference>
<evidence type="ECO:0000313" key="2">
    <source>
        <dbReference type="EMBL" id="GFJ84983.1"/>
    </source>
</evidence>
<gene>
    <name evidence="2" type="ORF">Phou_091630</name>
</gene>
<protein>
    <recommendedName>
        <fullName evidence="1">DUF6879 domain-containing protein</fullName>
    </recommendedName>
</protein>